<protein>
    <submittedName>
        <fullName evidence="1">CAZy families GT3 protein</fullName>
    </submittedName>
</protein>
<dbReference type="AlphaFoldDB" id="A0A060C413"/>
<reference evidence="1" key="1">
    <citation type="journal article" date="2013" name="Environ. Microbiol.">
        <title>Seasonally variable intestinal metagenomes of the red palm weevil (Rhynchophorus ferrugineus).</title>
        <authorList>
            <person name="Jia S."/>
            <person name="Zhang X."/>
            <person name="Zhang G."/>
            <person name="Yin A."/>
            <person name="Zhang S."/>
            <person name="Li F."/>
            <person name="Wang L."/>
            <person name="Zhao D."/>
            <person name="Yun Q."/>
            <person name="Tala"/>
            <person name="Wang J."/>
            <person name="Sun G."/>
            <person name="Baabdullah M."/>
            <person name="Yu X."/>
            <person name="Hu S."/>
            <person name="Al-Mssallem I.S."/>
            <person name="Yu J."/>
        </authorList>
    </citation>
    <scope>NUCLEOTIDE SEQUENCE</scope>
</reference>
<dbReference type="EMBL" id="KF120507">
    <property type="protein sequence ID" value="AIA87780.1"/>
    <property type="molecule type" value="Genomic_DNA"/>
</dbReference>
<accession>A0A060C413</accession>
<organism evidence="1">
    <name type="scientific">uncultured Prevotella sp</name>
    <dbReference type="NCBI Taxonomy" id="159272"/>
    <lineage>
        <taxon>Bacteria</taxon>
        <taxon>Pseudomonadati</taxon>
        <taxon>Bacteroidota</taxon>
        <taxon>Bacteroidia</taxon>
        <taxon>Bacteroidales</taxon>
        <taxon>Prevotellaceae</taxon>
        <taxon>Prevotella</taxon>
        <taxon>environmental samples</taxon>
    </lineage>
</organism>
<name>A0A060C413_9BACT</name>
<feature type="non-terminal residue" evidence="1">
    <location>
        <position position="1"/>
    </location>
</feature>
<proteinExistence type="predicted"/>
<evidence type="ECO:0000313" key="1">
    <source>
        <dbReference type="EMBL" id="AIA87780.1"/>
    </source>
</evidence>
<sequence length="92" mass="10339">AGFGLWANSLKSDGSYSSLEDGVKVIHRSDYNYSEVADTIRDTIAVYSAKEKPELKTLSNVLQILPRKLCGSTLSVIISLLMTKRWTMRERD</sequence>